<protein>
    <recommendedName>
        <fullName evidence="8">BSD domain-containing protein</fullName>
    </recommendedName>
</protein>
<comment type="subcellular location">
    <subcellularLocation>
        <location evidence="1">Nucleus</location>
    </subcellularLocation>
</comment>
<evidence type="ECO:0000313" key="10">
    <source>
        <dbReference type="Proteomes" id="UP000827721"/>
    </source>
</evidence>
<dbReference type="PROSITE" id="PS50858">
    <property type="entry name" value="BSD"/>
    <property type="match status" value="1"/>
</dbReference>
<dbReference type="Proteomes" id="UP000827721">
    <property type="component" value="Unassembled WGS sequence"/>
</dbReference>
<feature type="compositionally biased region" description="Basic residues" evidence="7">
    <location>
        <begin position="1"/>
        <end position="14"/>
    </location>
</feature>
<reference evidence="9 10" key="1">
    <citation type="submission" date="2021-02" db="EMBL/GenBank/DDBJ databases">
        <title>Plant Genome Project.</title>
        <authorList>
            <person name="Zhang R.-G."/>
        </authorList>
    </citation>
    <scope>NUCLEOTIDE SEQUENCE [LARGE SCALE GENOMIC DNA]</scope>
    <source>
        <tissue evidence="9">Leaves</tissue>
    </source>
</reference>
<dbReference type="SUPFAM" id="SSF140383">
    <property type="entry name" value="BSD domain-like"/>
    <property type="match status" value="2"/>
</dbReference>
<name>A0ABQ8IH58_9ROSI</name>
<dbReference type="InterPro" id="IPR005607">
    <property type="entry name" value="BSD_dom"/>
</dbReference>
<evidence type="ECO:0000313" key="9">
    <source>
        <dbReference type="EMBL" id="KAH7576005.1"/>
    </source>
</evidence>
<keyword evidence="4" id="KW-0805">Transcription regulation</keyword>
<proteinExistence type="inferred from homology"/>
<accession>A0ABQ8IH58</accession>
<gene>
    <name evidence="9" type="ORF">JRO89_XS02G0274300</name>
</gene>
<sequence length="608" mass="68675">MSSGHVTKRAKYKTSIKDPGTPGALRLNEQKLMFMPDNRNSTTKLSVEFKSIQGHKYTKEGSNKPPLINLSNTQGGSYIFEFDSYSDLHVCRDFVSKILEKKSRDTSSVASEKAAVTLPDEQLSAAEMHLRIKLLQEDSELQNLHQQFVGGNILTEAEFWAARKKLLDRDSSRKSNQRVGFKSVMISEIRPLTDGRTNKVTFSLTPEIILQIFAEKPSVHRAFLNLVPNKMTEMEFWTKYCRAEYLNRTKNVHAAAAEAAEDEELALFLKEDDILATEVRKKIRRVDPTLDMEADEGDDYMHLPDHGIFRDGSKELNESQHELYRRTLLQDLNRHAAVVLEGRTVDVEMEDNTRAVAEALARSKQGNCGLKFSCKEGADGNESEERLDRMARATALEDLQPPHSLPLAPLSIKDARDYFDSQQVNALETSRDPSGKMESLGSLSTQEAYASVRDAISQIKAMGVSDPIINPEVALKVFNGLTHSISSIKYNHGKNPRESVLDRLPTATKEKLLQHWTCIQELLKHFWSSYPITTPYLYAKVTRLKDAMSNIYRQLEEMKASLKSDLRHQVSLLVRPMQQALDAAIQHHDADLQKRSAKSGGERPNGYV</sequence>
<evidence type="ECO:0000256" key="5">
    <source>
        <dbReference type="ARBA" id="ARBA00023163"/>
    </source>
</evidence>
<dbReference type="InterPro" id="IPR027079">
    <property type="entry name" value="Tfb1/GTF2H1"/>
</dbReference>
<organism evidence="9 10">
    <name type="scientific">Xanthoceras sorbifolium</name>
    <dbReference type="NCBI Taxonomy" id="99658"/>
    <lineage>
        <taxon>Eukaryota</taxon>
        <taxon>Viridiplantae</taxon>
        <taxon>Streptophyta</taxon>
        <taxon>Embryophyta</taxon>
        <taxon>Tracheophyta</taxon>
        <taxon>Spermatophyta</taxon>
        <taxon>Magnoliopsida</taxon>
        <taxon>eudicotyledons</taxon>
        <taxon>Gunneridae</taxon>
        <taxon>Pentapetalae</taxon>
        <taxon>rosids</taxon>
        <taxon>malvids</taxon>
        <taxon>Sapindales</taxon>
        <taxon>Sapindaceae</taxon>
        <taxon>Xanthoceroideae</taxon>
        <taxon>Xanthoceras</taxon>
    </lineage>
</organism>
<evidence type="ECO:0000256" key="1">
    <source>
        <dbReference type="ARBA" id="ARBA00004123"/>
    </source>
</evidence>
<evidence type="ECO:0000256" key="4">
    <source>
        <dbReference type="ARBA" id="ARBA00023015"/>
    </source>
</evidence>
<dbReference type="SUPFAM" id="SSF50729">
    <property type="entry name" value="PH domain-like"/>
    <property type="match status" value="1"/>
</dbReference>
<keyword evidence="6" id="KW-0539">Nucleus</keyword>
<evidence type="ECO:0000256" key="6">
    <source>
        <dbReference type="ARBA" id="ARBA00023242"/>
    </source>
</evidence>
<dbReference type="SMART" id="SM00751">
    <property type="entry name" value="BSD"/>
    <property type="match status" value="2"/>
</dbReference>
<keyword evidence="10" id="KW-1185">Reference proteome</keyword>
<dbReference type="InterPro" id="IPR013876">
    <property type="entry name" value="TFIIH_BTF_p62_N"/>
</dbReference>
<feature type="region of interest" description="Disordered" evidence="7">
    <location>
        <begin position="1"/>
        <end position="24"/>
    </location>
</feature>
<evidence type="ECO:0000259" key="8">
    <source>
        <dbReference type="PROSITE" id="PS50858"/>
    </source>
</evidence>
<dbReference type="Pfam" id="PF08567">
    <property type="entry name" value="PH_TFIIH"/>
    <property type="match status" value="1"/>
</dbReference>
<comment type="similarity">
    <text evidence="2">Belongs to the TFB1 family.</text>
</comment>
<keyword evidence="5" id="KW-0804">Transcription</keyword>
<dbReference type="PANTHER" id="PTHR12856">
    <property type="entry name" value="TRANSCRIPTION INITIATION FACTOR IIH-RELATED"/>
    <property type="match status" value="1"/>
</dbReference>
<dbReference type="Gene3D" id="6.10.140.1200">
    <property type="match status" value="1"/>
</dbReference>
<dbReference type="Pfam" id="PF03909">
    <property type="entry name" value="BSD"/>
    <property type="match status" value="1"/>
</dbReference>
<dbReference type="EMBL" id="JAFEMO010000002">
    <property type="protein sequence ID" value="KAH7576005.1"/>
    <property type="molecule type" value="Genomic_DNA"/>
</dbReference>
<evidence type="ECO:0000256" key="3">
    <source>
        <dbReference type="ARBA" id="ARBA00022737"/>
    </source>
</evidence>
<dbReference type="InterPro" id="IPR035925">
    <property type="entry name" value="BSD_dom_sf"/>
</dbReference>
<keyword evidence="3" id="KW-0677">Repeat</keyword>
<evidence type="ECO:0000256" key="7">
    <source>
        <dbReference type="SAM" id="MobiDB-lite"/>
    </source>
</evidence>
<feature type="region of interest" description="Disordered" evidence="7">
    <location>
        <begin position="588"/>
        <end position="608"/>
    </location>
</feature>
<feature type="domain" description="BSD" evidence="8">
    <location>
        <begin position="196"/>
        <end position="248"/>
    </location>
</feature>
<evidence type="ECO:0000256" key="2">
    <source>
        <dbReference type="ARBA" id="ARBA00009448"/>
    </source>
</evidence>
<comment type="caution">
    <text evidence="9">The sequence shown here is derived from an EMBL/GenBank/DDBJ whole genome shotgun (WGS) entry which is preliminary data.</text>
</comment>